<protein>
    <submittedName>
        <fullName evidence="1">Uncharacterized protein</fullName>
    </submittedName>
</protein>
<evidence type="ECO:0000313" key="1">
    <source>
        <dbReference type="EMBL" id="KAE9534076.1"/>
    </source>
</evidence>
<comment type="caution">
    <text evidence="1">The sequence shown here is derived from an EMBL/GenBank/DDBJ whole genome shotgun (WGS) entry which is preliminary data.</text>
</comment>
<accession>A0A6G0TJL7</accession>
<dbReference type="EMBL" id="VYZN01000030">
    <property type="protein sequence ID" value="KAE9534076.1"/>
    <property type="molecule type" value="Genomic_DNA"/>
</dbReference>
<name>A0A6G0TJL7_APHGL</name>
<gene>
    <name evidence="1" type="ORF">AGLY_008812</name>
</gene>
<sequence length="177" mass="21323">MMFTFFLFVYSISTSRDGDCFRWQRVKSKHFPTVFKKIEKNKKKVTVKRELLGKLVFDFFYIVTTEILDLSKLKFITKLSISFPLNCYRDKSKCHYRKNVMSFLVESKYLKTQYKVLHNDSKIIRIHSHKFFLLLTVEMLTHHLRSESFFVYNDTFIPVIEFKFNTPILYNSDLHGN</sequence>
<reference evidence="1 2" key="1">
    <citation type="submission" date="2019-08" db="EMBL/GenBank/DDBJ databases">
        <title>The genome of the soybean aphid Biotype 1, its phylome, world population structure and adaptation to the North American continent.</title>
        <authorList>
            <person name="Giordano R."/>
            <person name="Donthu R.K."/>
            <person name="Hernandez A.G."/>
            <person name="Wright C.L."/>
            <person name="Zimin A.V."/>
        </authorList>
    </citation>
    <scope>NUCLEOTIDE SEQUENCE [LARGE SCALE GENOMIC DNA]</scope>
    <source>
        <tissue evidence="1">Whole aphids</tissue>
    </source>
</reference>
<dbReference type="Proteomes" id="UP000475862">
    <property type="component" value="Unassembled WGS sequence"/>
</dbReference>
<dbReference type="AlphaFoldDB" id="A0A6G0TJL7"/>
<keyword evidence="2" id="KW-1185">Reference proteome</keyword>
<organism evidence="1 2">
    <name type="scientific">Aphis glycines</name>
    <name type="common">Soybean aphid</name>
    <dbReference type="NCBI Taxonomy" id="307491"/>
    <lineage>
        <taxon>Eukaryota</taxon>
        <taxon>Metazoa</taxon>
        <taxon>Ecdysozoa</taxon>
        <taxon>Arthropoda</taxon>
        <taxon>Hexapoda</taxon>
        <taxon>Insecta</taxon>
        <taxon>Pterygota</taxon>
        <taxon>Neoptera</taxon>
        <taxon>Paraneoptera</taxon>
        <taxon>Hemiptera</taxon>
        <taxon>Sternorrhyncha</taxon>
        <taxon>Aphidomorpha</taxon>
        <taxon>Aphidoidea</taxon>
        <taxon>Aphididae</taxon>
        <taxon>Aphidini</taxon>
        <taxon>Aphis</taxon>
        <taxon>Aphis</taxon>
    </lineage>
</organism>
<evidence type="ECO:0000313" key="2">
    <source>
        <dbReference type="Proteomes" id="UP000475862"/>
    </source>
</evidence>
<proteinExistence type="predicted"/>